<keyword evidence="2" id="KW-0238">DNA-binding</keyword>
<keyword evidence="4" id="KW-0539">Nucleus</keyword>
<evidence type="ECO:0000256" key="4">
    <source>
        <dbReference type="ARBA" id="ARBA00023242"/>
    </source>
</evidence>
<dbReference type="InterPro" id="IPR036093">
    <property type="entry name" value="NAC_dom_sf"/>
</dbReference>
<dbReference type="Pfam" id="PF02365">
    <property type="entry name" value="NAM"/>
    <property type="match status" value="1"/>
</dbReference>
<keyword evidence="7" id="KW-1185">Reference proteome</keyword>
<keyword evidence="3" id="KW-0804">Transcription</keyword>
<sequence>MDEPGFRFHPTDHEIIGDYLPRKTADATFSCTAMGDIDLDKLEPWDLIGKAKLTKPGDVEWWFFTMRDQKRASRVTPKGYWKATGTDHQIVVNGKLAGVRKSLVFYLGRTPKGHKTNWIMHEYRLANTAAPQLPSSSKSQWAVTCLFHKEGNGLMAPAGGADACDPSASAHQPLPHVAGSAVLKPGTDDLDNEDAVGTAVMQAEEPLQPVPEDIGGGAVIDDLLQPVAADGVGPAVTDADLPLLMADDFFADKHVACADPHPFHDMDYICIDDFAPGDLIDQGFHWSW</sequence>
<dbReference type="STRING" id="4540.A0A3L6PTA4"/>
<dbReference type="EMBL" id="PQIB02000015">
    <property type="protein sequence ID" value="RLM64253.1"/>
    <property type="molecule type" value="Genomic_DNA"/>
</dbReference>
<reference evidence="7" key="1">
    <citation type="journal article" date="2019" name="Nat. Commun.">
        <title>The genome of broomcorn millet.</title>
        <authorList>
            <person name="Zou C."/>
            <person name="Miki D."/>
            <person name="Li D."/>
            <person name="Tang Q."/>
            <person name="Xiao L."/>
            <person name="Rajput S."/>
            <person name="Deng P."/>
            <person name="Jia W."/>
            <person name="Huang R."/>
            <person name="Zhang M."/>
            <person name="Sun Y."/>
            <person name="Hu J."/>
            <person name="Fu X."/>
            <person name="Schnable P.S."/>
            <person name="Li F."/>
            <person name="Zhang H."/>
            <person name="Feng B."/>
            <person name="Zhu X."/>
            <person name="Liu R."/>
            <person name="Schnable J.C."/>
            <person name="Zhu J.-K."/>
            <person name="Zhang H."/>
        </authorList>
    </citation>
    <scope>NUCLEOTIDE SEQUENCE [LARGE SCALE GENOMIC DNA]</scope>
</reference>
<comment type="caution">
    <text evidence="6">The sequence shown here is derived from an EMBL/GenBank/DDBJ whole genome shotgun (WGS) entry which is preliminary data.</text>
</comment>
<dbReference type="PANTHER" id="PTHR31744">
    <property type="entry name" value="PROTEIN CUP-SHAPED COTYLEDON 2-RELATED"/>
    <property type="match status" value="1"/>
</dbReference>
<evidence type="ECO:0000259" key="5">
    <source>
        <dbReference type="PROSITE" id="PS51005"/>
    </source>
</evidence>
<dbReference type="Proteomes" id="UP000275267">
    <property type="component" value="Unassembled WGS sequence"/>
</dbReference>
<name>A0A3L6PTA4_PANMI</name>
<dbReference type="GO" id="GO:0003677">
    <property type="term" value="F:DNA binding"/>
    <property type="evidence" value="ECO:0007669"/>
    <property type="project" value="UniProtKB-KW"/>
</dbReference>
<protein>
    <submittedName>
        <fullName evidence="6">NAC domain-containing protein 92-like</fullName>
    </submittedName>
</protein>
<organism evidence="6 7">
    <name type="scientific">Panicum miliaceum</name>
    <name type="common">Proso millet</name>
    <name type="synonym">Broomcorn millet</name>
    <dbReference type="NCBI Taxonomy" id="4540"/>
    <lineage>
        <taxon>Eukaryota</taxon>
        <taxon>Viridiplantae</taxon>
        <taxon>Streptophyta</taxon>
        <taxon>Embryophyta</taxon>
        <taxon>Tracheophyta</taxon>
        <taxon>Spermatophyta</taxon>
        <taxon>Magnoliopsida</taxon>
        <taxon>Liliopsida</taxon>
        <taxon>Poales</taxon>
        <taxon>Poaceae</taxon>
        <taxon>PACMAD clade</taxon>
        <taxon>Panicoideae</taxon>
        <taxon>Panicodae</taxon>
        <taxon>Paniceae</taxon>
        <taxon>Panicinae</taxon>
        <taxon>Panicum</taxon>
        <taxon>Panicum sect. Panicum</taxon>
    </lineage>
</organism>
<accession>A0A3L6PTA4</accession>
<evidence type="ECO:0000256" key="3">
    <source>
        <dbReference type="ARBA" id="ARBA00023163"/>
    </source>
</evidence>
<dbReference type="InterPro" id="IPR003441">
    <property type="entry name" value="NAC-dom"/>
</dbReference>
<feature type="domain" description="NAC" evidence="5">
    <location>
        <begin position="2"/>
        <end position="149"/>
    </location>
</feature>
<proteinExistence type="predicted"/>
<dbReference type="AlphaFoldDB" id="A0A3L6PTA4"/>
<dbReference type="Gene3D" id="2.170.150.80">
    <property type="entry name" value="NAC domain"/>
    <property type="match status" value="1"/>
</dbReference>
<evidence type="ECO:0000313" key="6">
    <source>
        <dbReference type="EMBL" id="RLM64253.1"/>
    </source>
</evidence>
<keyword evidence="1" id="KW-0805">Transcription regulation</keyword>
<evidence type="ECO:0000313" key="7">
    <source>
        <dbReference type="Proteomes" id="UP000275267"/>
    </source>
</evidence>
<dbReference type="GO" id="GO:0006355">
    <property type="term" value="P:regulation of DNA-templated transcription"/>
    <property type="evidence" value="ECO:0007669"/>
    <property type="project" value="InterPro"/>
</dbReference>
<dbReference type="GO" id="GO:0005634">
    <property type="term" value="C:nucleus"/>
    <property type="evidence" value="ECO:0007669"/>
    <property type="project" value="UniProtKB-ARBA"/>
</dbReference>
<dbReference type="PROSITE" id="PS51005">
    <property type="entry name" value="NAC"/>
    <property type="match status" value="1"/>
</dbReference>
<evidence type="ECO:0000256" key="1">
    <source>
        <dbReference type="ARBA" id="ARBA00023015"/>
    </source>
</evidence>
<dbReference type="PANTHER" id="PTHR31744:SF92">
    <property type="entry name" value="NAC DOMAIN-CONTAINING PROTEIN 87"/>
    <property type="match status" value="1"/>
</dbReference>
<dbReference type="SUPFAM" id="SSF101941">
    <property type="entry name" value="NAC domain"/>
    <property type="match status" value="1"/>
</dbReference>
<gene>
    <name evidence="6" type="ORF">C2845_PM16G22490</name>
</gene>
<evidence type="ECO:0000256" key="2">
    <source>
        <dbReference type="ARBA" id="ARBA00023125"/>
    </source>
</evidence>